<organism evidence="1 2">
    <name type="scientific">Prochlorococcus marinus (strain MIT 9313)</name>
    <dbReference type="NCBI Taxonomy" id="74547"/>
    <lineage>
        <taxon>Bacteria</taxon>
        <taxon>Bacillati</taxon>
        <taxon>Cyanobacteriota</taxon>
        <taxon>Cyanophyceae</taxon>
        <taxon>Synechococcales</taxon>
        <taxon>Prochlorococcaceae</taxon>
        <taxon>Prochlorococcus</taxon>
    </lineage>
</organism>
<gene>
    <name evidence="1" type="ordered locus">PMT_2765</name>
</gene>
<evidence type="ECO:0000313" key="2">
    <source>
        <dbReference type="Proteomes" id="UP000001423"/>
    </source>
</evidence>
<dbReference type="OrthoDB" id="155099at2"/>
<evidence type="ECO:0000313" key="1">
    <source>
        <dbReference type="EMBL" id="CAX32286.1"/>
    </source>
</evidence>
<dbReference type="eggNOG" id="COG1502">
    <property type="taxonomic scope" value="Bacteria"/>
</dbReference>
<dbReference type="Proteomes" id="UP000001423">
    <property type="component" value="Chromosome"/>
</dbReference>
<protein>
    <submittedName>
        <fullName evidence="1">Uncharacterized protein</fullName>
    </submittedName>
</protein>
<accession>B9ESE2</accession>
<proteinExistence type="predicted"/>
<dbReference type="RefSeq" id="WP_041384614.1">
    <property type="nucleotide sequence ID" value="NC_005071.1"/>
</dbReference>
<dbReference type="EMBL" id="BX548175">
    <property type="protein sequence ID" value="CAX32286.1"/>
    <property type="molecule type" value="Genomic_DNA"/>
</dbReference>
<keyword evidence="2" id="KW-1185">Reference proteome</keyword>
<dbReference type="AlphaFoldDB" id="B9ESE2"/>
<reference evidence="1 2" key="1">
    <citation type="journal article" date="2003" name="Nature">
        <title>Genome divergence in two Prochlorococcus ecotypes reflects oceanic niche differentiation.</title>
        <authorList>
            <person name="Rocap G."/>
            <person name="Larimer F.W."/>
            <person name="Lamerdin J.E."/>
            <person name="Malfatti S."/>
            <person name="Chain P."/>
            <person name="Ahlgren N.A."/>
            <person name="Arellano A."/>
            <person name="Coleman M."/>
            <person name="Hauser L."/>
            <person name="Hess W.R."/>
            <person name="Johnson Z.I."/>
            <person name="Land M.L."/>
            <person name="Lindell D."/>
            <person name="Post A.F."/>
            <person name="Regala W."/>
            <person name="Shah M."/>
            <person name="Shaw S.L."/>
            <person name="Steglich C."/>
            <person name="Sullivan M.B."/>
            <person name="Ting C.S."/>
            <person name="Tolonen A."/>
            <person name="Webb E.A."/>
            <person name="Zinser E.R."/>
            <person name="Chisholm S.W."/>
        </authorList>
    </citation>
    <scope>NUCLEOTIDE SEQUENCE [LARGE SCALE GENOMIC DNA]</scope>
    <source>
        <strain evidence="2">MIT 9313</strain>
    </source>
</reference>
<dbReference type="KEGG" id="pmt:PMT_2765"/>
<sequence>MQSCSKVGSVQGNAPTELPLPERIQVVINHRDGARYRSLLDDHWRGAELGITTRIRHKLERQLEKCGSGVERS</sequence>
<name>B9ESE2_PROMM</name>
<dbReference type="HOGENOM" id="CLU_2701844_0_0_3"/>